<dbReference type="AlphaFoldDB" id="A0A5C1QBM6"/>
<evidence type="ECO:0000256" key="1">
    <source>
        <dbReference type="ARBA" id="ARBA00002190"/>
    </source>
</evidence>
<dbReference type="EMBL" id="CP035807">
    <property type="protein sequence ID" value="QEN04136.1"/>
    <property type="molecule type" value="Genomic_DNA"/>
</dbReference>
<dbReference type="InterPro" id="IPR012337">
    <property type="entry name" value="RNaseH-like_sf"/>
</dbReference>
<gene>
    <name evidence="4" type="ORF">EW093_05275</name>
</gene>
<dbReference type="GO" id="GO:0003677">
    <property type="term" value="F:DNA binding"/>
    <property type="evidence" value="ECO:0007669"/>
    <property type="project" value="InterPro"/>
</dbReference>
<keyword evidence="5" id="KW-1185">Reference proteome</keyword>
<dbReference type="Gene3D" id="3.30.420.10">
    <property type="entry name" value="Ribonuclease H-like superfamily/Ribonuclease H"/>
    <property type="match status" value="1"/>
</dbReference>
<dbReference type="InterPro" id="IPR053392">
    <property type="entry name" value="Transposase_IS30-like"/>
</dbReference>
<feature type="domain" description="Integrase catalytic" evidence="3">
    <location>
        <begin position="35"/>
        <end position="174"/>
    </location>
</feature>
<dbReference type="PROSITE" id="PS01043">
    <property type="entry name" value="TRANSPOSASE_IS30"/>
    <property type="match status" value="1"/>
</dbReference>
<dbReference type="InterPro" id="IPR001584">
    <property type="entry name" value="Integrase_cat-core"/>
</dbReference>
<dbReference type="InterPro" id="IPR051917">
    <property type="entry name" value="Transposase-Integrase"/>
</dbReference>
<organism evidence="4 5">
    <name type="scientific">Thiospirochaeta perfilievii</name>
    <dbReference type="NCBI Taxonomy" id="252967"/>
    <lineage>
        <taxon>Bacteria</taxon>
        <taxon>Pseudomonadati</taxon>
        <taxon>Spirochaetota</taxon>
        <taxon>Spirochaetia</taxon>
        <taxon>Spirochaetales</taxon>
        <taxon>Spirochaetaceae</taxon>
        <taxon>Thiospirochaeta</taxon>
    </lineage>
</organism>
<dbReference type="PANTHER" id="PTHR10948:SF23">
    <property type="entry name" value="TRANSPOSASE INSI FOR INSERTION SEQUENCE ELEMENT IS30A-RELATED"/>
    <property type="match status" value="1"/>
</dbReference>
<dbReference type="PROSITE" id="PS50994">
    <property type="entry name" value="INTEGRASE"/>
    <property type="match status" value="1"/>
</dbReference>
<dbReference type="Pfam" id="PF00665">
    <property type="entry name" value="rve"/>
    <property type="match status" value="1"/>
</dbReference>
<accession>A0A5C1QBM6</accession>
<dbReference type="NCBIfam" id="NF033563">
    <property type="entry name" value="transpos_IS30"/>
    <property type="match status" value="1"/>
</dbReference>
<dbReference type="OrthoDB" id="396854at2"/>
<dbReference type="SUPFAM" id="SSF53098">
    <property type="entry name" value="Ribonuclease H-like"/>
    <property type="match status" value="1"/>
</dbReference>
<comment type="similarity">
    <text evidence="2">Belongs to the transposase IS30 family.</text>
</comment>
<dbReference type="InterPro" id="IPR001598">
    <property type="entry name" value="Transposase_IS30_CS"/>
</dbReference>
<dbReference type="GO" id="GO:0006313">
    <property type="term" value="P:DNA transposition"/>
    <property type="evidence" value="ECO:0007669"/>
    <property type="project" value="InterPro"/>
</dbReference>
<proteinExistence type="inferred from homology"/>
<comment type="function">
    <text evidence="1">Required for the transposition of the insertion element.</text>
</comment>
<evidence type="ECO:0000313" key="5">
    <source>
        <dbReference type="Proteomes" id="UP000323824"/>
    </source>
</evidence>
<dbReference type="GO" id="GO:0005829">
    <property type="term" value="C:cytosol"/>
    <property type="evidence" value="ECO:0007669"/>
    <property type="project" value="TreeGrafter"/>
</dbReference>
<dbReference type="KEGG" id="sper:EW093_05275"/>
<evidence type="ECO:0000313" key="4">
    <source>
        <dbReference type="EMBL" id="QEN04136.1"/>
    </source>
</evidence>
<evidence type="ECO:0000259" key="3">
    <source>
        <dbReference type="PROSITE" id="PS50994"/>
    </source>
</evidence>
<dbReference type="InterPro" id="IPR036397">
    <property type="entry name" value="RNaseH_sf"/>
</dbReference>
<dbReference type="Proteomes" id="UP000323824">
    <property type="component" value="Chromosome"/>
</dbReference>
<reference evidence="4 5" key="1">
    <citation type="submission" date="2019-02" db="EMBL/GenBank/DDBJ databases">
        <authorList>
            <person name="Fomenkov A."/>
            <person name="Dubinina G."/>
            <person name="Grabovich M."/>
            <person name="Vincze T."/>
            <person name="Roberts R.J."/>
        </authorList>
    </citation>
    <scope>NUCLEOTIDE SEQUENCE [LARGE SCALE GENOMIC DNA]</scope>
    <source>
        <strain evidence="4 5">P</strain>
    </source>
</reference>
<evidence type="ECO:0000256" key="2">
    <source>
        <dbReference type="ARBA" id="ARBA00006363"/>
    </source>
</evidence>
<sequence>MEVSFINNLDIRKTYRKRYGTTTGSTRGIPNRIDIDERPEAANKRERVGDWEADTIIGKSHKGAIVTLDDRKSKLRLAAPLSGKHADPVKDWITKLLEPFADLTKTITFDNGKEFTKHQDVARELKCETYFAKPYHSWERGQNENANGLLRQYFPKSMELVDISVKKVLMPLIY</sequence>
<name>A0A5C1QBM6_9SPIO</name>
<dbReference type="GO" id="GO:0015074">
    <property type="term" value="P:DNA integration"/>
    <property type="evidence" value="ECO:0007669"/>
    <property type="project" value="InterPro"/>
</dbReference>
<dbReference type="GO" id="GO:0004803">
    <property type="term" value="F:transposase activity"/>
    <property type="evidence" value="ECO:0007669"/>
    <property type="project" value="InterPro"/>
</dbReference>
<dbReference type="RefSeq" id="WP_149567393.1">
    <property type="nucleotide sequence ID" value="NZ_CP035807.1"/>
</dbReference>
<protein>
    <submittedName>
        <fullName evidence="4">IS30 family transposase</fullName>
    </submittedName>
</protein>
<dbReference type="PANTHER" id="PTHR10948">
    <property type="entry name" value="TRANSPOSASE"/>
    <property type="match status" value="1"/>
</dbReference>
<reference evidence="4 5" key="2">
    <citation type="submission" date="2019-09" db="EMBL/GenBank/DDBJ databases">
        <title>Complete Genome Sequence and Methylome Analysis of free living Spirochaetas.</title>
        <authorList>
            <person name="Leshcheva N."/>
            <person name="Mikheeva N."/>
        </authorList>
    </citation>
    <scope>NUCLEOTIDE SEQUENCE [LARGE SCALE GENOMIC DNA]</scope>
    <source>
        <strain evidence="4 5">P</strain>
    </source>
</reference>